<dbReference type="CDD" id="cd07374">
    <property type="entry name" value="CYTH-like_Pase"/>
    <property type="match status" value="1"/>
</dbReference>
<dbReference type="PROSITE" id="PS51708">
    <property type="entry name" value="CHAD"/>
    <property type="match status" value="1"/>
</dbReference>
<dbReference type="RefSeq" id="WP_350778295.1">
    <property type="nucleotide sequence ID" value="NZ_JBEPEK010000034.1"/>
</dbReference>
<dbReference type="SMART" id="SM00880">
    <property type="entry name" value="CHAD"/>
    <property type="match status" value="1"/>
</dbReference>
<evidence type="ECO:0000313" key="5">
    <source>
        <dbReference type="Proteomes" id="UP001474181"/>
    </source>
</evidence>
<evidence type="ECO:0000259" key="3">
    <source>
        <dbReference type="PROSITE" id="PS51708"/>
    </source>
</evidence>
<accession>A0ABV1WQW6</accession>
<feature type="domain" description="CYTH" evidence="2">
    <location>
        <begin position="5"/>
        <end position="200"/>
    </location>
</feature>
<proteinExistence type="predicted"/>
<keyword evidence="5" id="KW-1185">Reference proteome</keyword>
<reference evidence="4 5" key="1">
    <citation type="submission" date="2024-06" db="EMBL/GenBank/DDBJ databases">
        <title>The Natural Products Discovery Center: Release of the First 8490 Sequenced Strains for Exploring Actinobacteria Biosynthetic Diversity.</title>
        <authorList>
            <person name="Kalkreuter E."/>
            <person name="Kautsar S.A."/>
            <person name="Yang D."/>
            <person name="Bader C.D."/>
            <person name="Teijaro C.N."/>
            <person name="Fluegel L."/>
            <person name="Davis C.M."/>
            <person name="Simpson J.R."/>
            <person name="Lauterbach L."/>
            <person name="Steele A.D."/>
            <person name="Gui C."/>
            <person name="Meng S."/>
            <person name="Li G."/>
            <person name="Viehrig K."/>
            <person name="Ye F."/>
            <person name="Su P."/>
            <person name="Kiefer A.F."/>
            <person name="Nichols A."/>
            <person name="Cepeda A.J."/>
            <person name="Yan W."/>
            <person name="Fan B."/>
            <person name="Jiang Y."/>
            <person name="Adhikari A."/>
            <person name="Zheng C.-J."/>
            <person name="Schuster L."/>
            <person name="Cowan T.M."/>
            <person name="Smanski M.J."/>
            <person name="Chevrette M.G."/>
            <person name="De Carvalho L.P.S."/>
            <person name="Shen B."/>
        </authorList>
    </citation>
    <scope>NUCLEOTIDE SEQUENCE [LARGE SCALE GENOMIC DNA]</scope>
    <source>
        <strain evidence="4 5">NPDC000234</strain>
    </source>
</reference>
<dbReference type="SMART" id="SM01118">
    <property type="entry name" value="CYTH"/>
    <property type="match status" value="1"/>
</dbReference>
<dbReference type="Proteomes" id="UP001474181">
    <property type="component" value="Unassembled WGS sequence"/>
</dbReference>
<feature type="compositionally biased region" description="Low complexity" evidence="1">
    <location>
        <begin position="184"/>
        <end position="194"/>
    </location>
</feature>
<evidence type="ECO:0000259" key="2">
    <source>
        <dbReference type="PROSITE" id="PS51707"/>
    </source>
</evidence>
<protein>
    <submittedName>
        <fullName evidence="4">CYTH and CHAD domain-containing protein</fullName>
    </submittedName>
</protein>
<dbReference type="PROSITE" id="PS51707">
    <property type="entry name" value="CYTH"/>
    <property type="match status" value="1"/>
</dbReference>
<feature type="domain" description="CHAD" evidence="3">
    <location>
        <begin position="212"/>
        <end position="497"/>
    </location>
</feature>
<dbReference type="PANTHER" id="PTHR39339:SF1">
    <property type="entry name" value="CHAD DOMAIN-CONTAINING PROTEIN"/>
    <property type="match status" value="1"/>
</dbReference>
<gene>
    <name evidence="4" type="ORF">ABT404_07165</name>
</gene>
<dbReference type="Gene3D" id="2.40.320.10">
    <property type="entry name" value="Hypothetical Protein Pfu-838710-001"/>
    <property type="match status" value="1"/>
</dbReference>
<dbReference type="Pfam" id="PF01928">
    <property type="entry name" value="CYTH"/>
    <property type="match status" value="1"/>
</dbReference>
<dbReference type="InterPro" id="IPR007899">
    <property type="entry name" value="CHAD_dom"/>
</dbReference>
<dbReference type="PANTHER" id="PTHR39339">
    <property type="entry name" value="SLR1444 PROTEIN"/>
    <property type="match status" value="1"/>
</dbReference>
<evidence type="ECO:0000313" key="4">
    <source>
        <dbReference type="EMBL" id="MER7179249.1"/>
    </source>
</evidence>
<dbReference type="EMBL" id="JBEPEK010000034">
    <property type="protein sequence ID" value="MER7179249.1"/>
    <property type="molecule type" value="Genomic_DNA"/>
</dbReference>
<dbReference type="InterPro" id="IPR023577">
    <property type="entry name" value="CYTH_domain"/>
</dbReference>
<organism evidence="4 5">
    <name type="scientific">Streptomyces hyaluromycini</name>
    <dbReference type="NCBI Taxonomy" id="1377993"/>
    <lineage>
        <taxon>Bacteria</taxon>
        <taxon>Bacillati</taxon>
        <taxon>Actinomycetota</taxon>
        <taxon>Actinomycetes</taxon>
        <taxon>Kitasatosporales</taxon>
        <taxon>Streptomycetaceae</taxon>
        <taxon>Streptomyces</taxon>
    </lineage>
</organism>
<name>A0ABV1WQW6_9ACTN</name>
<dbReference type="SUPFAM" id="SSF55154">
    <property type="entry name" value="CYTH-like phosphatases"/>
    <property type="match status" value="1"/>
</dbReference>
<comment type="caution">
    <text evidence="4">The sequence shown here is derived from an EMBL/GenBank/DDBJ whole genome shotgun (WGS) entry which is preliminary data.</text>
</comment>
<dbReference type="Pfam" id="PF05235">
    <property type="entry name" value="CHAD"/>
    <property type="match status" value="1"/>
</dbReference>
<dbReference type="InterPro" id="IPR033469">
    <property type="entry name" value="CYTH-like_dom_sf"/>
</dbReference>
<dbReference type="InterPro" id="IPR038186">
    <property type="entry name" value="CHAD_dom_sf"/>
</dbReference>
<dbReference type="Gene3D" id="1.40.20.10">
    <property type="entry name" value="CHAD domain"/>
    <property type="match status" value="1"/>
</dbReference>
<evidence type="ECO:0000256" key="1">
    <source>
        <dbReference type="SAM" id="MobiDB-lite"/>
    </source>
</evidence>
<sequence>MADAKREIERKYESDDSGLPDLTGVAGVANVVDKGTAELDATYHDTSDLRLASARVTLRRRSGGGDAGWHLKLPVAPGVRDEIHAPLSDTLPGELAGLARSRVREGRLVPVIRLRTTRDIRHLVDADGALLAEVSVDRVRADRLFGGEGKAQWTEIEVELADGGDPAFLDKVEKRLGKAGVHPSKSASKLSRALAETKGRKPRPPKPGPGEPHTAGDHVMAYVRAQRDAIVELDPAVRLDTEEGVHDMRIATRRLRSTFRTFGKVLDRRATDPIADELKWLAGELGVGRDQEVLAERLMAGLADVPPALVDGPVHARLHHWAEASERGSRSRLLGVLDSARYLALLDTLDALAADPPLLKAAAGDPGEALAKAVHKDFAKVTELIETAMAQPPGHDRDLGLHEARKKAKRTRYAAEAARPALGRPAKTMLQSMKSLQTMLGEHQDSVMARETLRELSAVAHAAGESTFTYGLLYGHEEQRAAAVEAGAPEAWQKIKAGAPV</sequence>
<feature type="region of interest" description="Disordered" evidence="1">
    <location>
        <begin position="179"/>
        <end position="216"/>
    </location>
</feature>